<dbReference type="RefSeq" id="WP_206870952.1">
    <property type="nucleotide sequence ID" value="NZ_BMBA01000003.1"/>
</dbReference>
<evidence type="ECO:0000313" key="1">
    <source>
        <dbReference type="EMBL" id="GFZ32677.1"/>
    </source>
</evidence>
<reference evidence="1 2" key="1">
    <citation type="journal article" date="2021" name="Int. J. Syst. Evol. Microbiol.">
        <title>Clostridium zeae sp. nov., isolated from corn silage.</title>
        <authorList>
            <person name="Kobayashi H."/>
            <person name="Tanizawa Y."/>
            <person name="Yagura M."/>
            <person name="Sakamoto M."/>
            <person name="Ohkuma M."/>
            <person name="Tohno M."/>
        </authorList>
    </citation>
    <scope>NUCLEOTIDE SEQUENCE [LARGE SCALE GENOMIC DNA]</scope>
    <source>
        <strain evidence="1 2">CSC2</strain>
    </source>
</reference>
<dbReference type="Proteomes" id="UP000663802">
    <property type="component" value="Unassembled WGS sequence"/>
</dbReference>
<sequence>MNNFNDISLDDFNLDSKFSGEDENFINVDGGTSWPCTILYSIIGVTGISTTGSNFSEYNC</sequence>
<proteinExistence type="predicted"/>
<gene>
    <name evidence="1" type="ORF">CSC2_32030</name>
</gene>
<name>A0ABQ1ECZ6_9CLOT</name>
<keyword evidence="2" id="KW-1185">Reference proteome</keyword>
<dbReference type="EMBL" id="BMBA01000003">
    <property type="protein sequence ID" value="GFZ32677.1"/>
    <property type="molecule type" value="Genomic_DNA"/>
</dbReference>
<accession>A0ABQ1ECZ6</accession>
<evidence type="ECO:0000313" key="2">
    <source>
        <dbReference type="Proteomes" id="UP000663802"/>
    </source>
</evidence>
<comment type="caution">
    <text evidence="1">The sequence shown here is derived from an EMBL/GenBank/DDBJ whole genome shotgun (WGS) entry which is preliminary data.</text>
</comment>
<protein>
    <submittedName>
        <fullName evidence="1">Uncharacterized protein</fullName>
    </submittedName>
</protein>
<organism evidence="1 2">
    <name type="scientific">Clostridium zeae</name>
    <dbReference type="NCBI Taxonomy" id="2759022"/>
    <lineage>
        <taxon>Bacteria</taxon>
        <taxon>Bacillati</taxon>
        <taxon>Bacillota</taxon>
        <taxon>Clostridia</taxon>
        <taxon>Eubacteriales</taxon>
        <taxon>Clostridiaceae</taxon>
        <taxon>Clostridium</taxon>
    </lineage>
</organism>